<evidence type="ECO:0008006" key="3">
    <source>
        <dbReference type="Google" id="ProtNLM"/>
    </source>
</evidence>
<organism evidence="1 2">
    <name type="scientific">Calditerricola satsumensis</name>
    <dbReference type="NCBI Taxonomy" id="373054"/>
    <lineage>
        <taxon>Bacteria</taxon>
        <taxon>Bacillati</taxon>
        <taxon>Bacillota</taxon>
        <taxon>Bacilli</taxon>
        <taxon>Bacillales</taxon>
        <taxon>Bacillaceae</taxon>
        <taxon>Calditerricola</taxon>
    </lineage>
</organism>
<evidence type="ECO:0000313" key="1">
    <source>
        <dbReference type="EMBL" id="GGJ94720.1"/>
    </source>
</evidence>
<dbReference type="Gene3D" id="1.10.150.290">
    <property type="entry name" value="S-adenosyl-L-methionine-dependent methyltransferases"/>
    <property type="match status" value="1"/>
</dbReference>
<dbReference type="InterPro" id="IPR023149">
    <property type="entry name" value="Trans_acon_MeTrfase_C"/>
</dbReference>
<gene>
    <name evidence="1" type="ORF">GCM10007043_05660</name>
</gene>
<dbReference type="GO" id="GO:0030798">
    <property type="term" value="F:trans-aconitate 2-methyltransferase activity"/>
    <property type="evidence" value="ECO:0007669"/>
    <property type="project" value="InterPro"/>
</dbReference>
<dbReference type="RefSeq" id="WP_218185379.1">
    <property type="nucleotide sequence ID" value="NZ_BMOF01000006.1"/>
</dbReference>
<proteinExistence type="predicted"/>
<evidence type="ECO:0000313" key="2">
    <source>
        <dbReference type="Proteomes" id="UP000637720"/>
    </source>
</evidence>
<dbReference type="AlphaFoldDB" id="A0A8J3B7Y6"/>
<protein>
    <recommendedName>
        <fullName evidence="3">Trans-aconitate 2-methyltransferase</fullName>
    </recommendedName>
</protein>
<accession>A0A8J3B7Y6</accession>
<reference evidence="1" key="2">
    <citation type="submission" date="2020-09" db="EMBL/GenBank/DDBJ databases">
        <authorList>
            <person name="Sun Q."/>
            <person name="Ohkuma M."/>
        </authorList>
    </citation>
    <scope>NUCLEOTIDE SEQUENCE</scope>
    <source>
        <strain evidence="1">JCM 14719</strain>
    </source>
</reference>
<dbReference type="EMBL" id="BMOF01000006">
    <property type="protein sequence ID" value="GGJ94720.1"/>
    <property type="molecule type" value="Genomic_DNA"/>
</dbReference>
<comment type="caution">
    <text evidence="1">The sequence shown here is derived from an EMBL/GenBank/DDBJ whole genome shotgun (WGS) entry which is preliminary data.</text>
</comment>
<dbReference type="Proteomes" id="UP000637720">
    <property type="component" value="Unassembled WGS sequence"/>
</dbReference>
<reference evidence="1" key="1">
    <citation type="journal article" date="2014" name="Int. J. Syst. Evol. Microbiol.">
        <title>Complete genome sequence of Corynebacterium casei LMG S-19264T (=DSM 44701T), isolated from a smear-ripened cheese.</title>
        <authorList>
            <consortium name="US DOE Joint Genome Institute (JGI-PGF)"/>
            <person name="Walter F."/>
            <person name="Albersmeier A."/>
            <person name="Kalinowski J."/>
            <person name="Ruckert C."/>
        </authorList>
    </citation>
    <scope>NUCLEOTIDE SEQUENCE</scope>
    <source>
        <strain evidence="1">JCM 14719</strain>
    </source>
</reference>
<name>A0A8J3B7Y6_9BACI</name>
<sequence>MQMLANHDHPTHAFLQELAEEEPFAPFFPRGGRHSPVLAVEAYAELLYCLGATDIAVFLKVYPHVLEDADALVEWTKGTAMLPYLEALPPDLHEAFVARYRVRLRARLPEKPVFYGFKRILLAATRP</sequence>
<keyword evidence="2" id="KW-1185">Reference proteome</keyword>